<protein>
    <submittedName>
        <fullName evidence="1">Uncharacterized protein</fullName>
    </submittedName>
</protein>
<dbReference type="AlphaFoldDB" id="A0A0A9C3C5"/>
<reference evidence="1" key="2">
    <citation type="journal article" date="2015" name="Data Brief">
        <title>Shoot transcriptome of the giant reed, Arundo donax.</title>
        <authorList>
            <person name="Barrero R.A."/>
            <person name="Guerrero F.D."/>
            <person name="Moolhuijzen P."/>
            <person name="Goolsby J.A."/>
            <person name="Tidwell J."/>
            <person name="Bellgard S.E."/>
            <person name="Bellgard M.I."/>
        </authorList>
    </citation>
    <scope>NUCLEOTIDE SEQUENCE</scope>
    <source>
        <tissue evidence="1">Shoot tissue taken approximately 20 cm above the soil surface</tissue>
    </source>
</reference>
<sequence length="32" mass="3553">MTSLIPTNNNTNNINNKELKIKIEVGLELGAR</sequence>
<organism evidence="1">
    <name type="scientific">Arundo donax</name>
    <name type="common">Giant reed</name>
    <name type="synonym">Donax arundinaceus</name>
    <dbReference type="NCBI Taxonomy" id="35708"/>
    <lineage>
        <taxon>Eukaryota</taxon>
        <taxon>Viridiplantae</taxon>
        <taxon>Streptophyta</taxon>
        <taxon>Embryophyta</taxon>
        <taxon>Tracheophyta</taxon>
        <taxon>Spermatophyta</taxon>
        <taxon>Magnoliopsida</taxon>
        <taxon>Liliopsida</taxon>
        <taxon>Poales</taxon>
        <taxon>Poaceae</taxon>
        <taxon>PACMAD clade</taxon>
        <taxon>Arundinoideae</taxon>
        <taxon>Arundineae</taxon>
        <taxon>Arundo</taxon>
    </lineage>
</organism>
<accession>A0A0A9C3C5</accession>
<name>A0A0A9C3C5_ARUDO</name>
<proteinExistence type="predicted"/>
<reference evidence="1" key="1">
    <citation type="submission" date="2014-09" db="EMBL/GenBank/DDBJ databases">
        <authorList>
            <person name="Magalhaes I.L.F."/>
            <person name="Oliveira U."/>
            <person name="Santos F.R."/>
            <person name="Vidigal T.H.D.A."/>
            <person name="Brescovit A.D."/>
            <person name="Santos A.J."/>
        </authorList>
    </citation>
    <scope>NUCLEOTIDE SEQUENCE</scope>
    <source>
        <tissue evidence="1">Shoot tissue taken approximately 20 cm above the soil surface</tissue>
    </source>
</reference>
<evidence type="ECO:0000313" key="1">
    <source>
        <dbReference type="EMBL" id="JAD70051.1"/>
    </source>
</evidence>
<dbReference type="EMBL" id="GBRH01227844">
    <property type="protein sequence ID" value="JAD70051.1"/>
    <property type="molecule type" value="Transcribed_RNA"/>
</dbReference>